<proteinExistence type="predicted"/>
<dbReference type="Proteomes" id="UP000290439">
    <property type="component" value="Chromosome"/>
</dbReference>
<evidence type="ECO:0000256" key="10">
    <source>
        <dbReference type="ARBA" id="ARBA00023136"/>
    </source>
</evidence>
<dbReference type="PROSITE" id="PS50109">
    <property type="entry name" value="HIS_KIN"/>
    <property type="match status" value="1"/>
</dbReference>
<feature type="transmembrane region" description="Helical" evidence="12">
    <location>
        <begin position="203"/>
        <end position="225"/>
    </location>
</feature>
<accession>A0A4U8W1J0</accession>
<evidence type="ECO:0000256" key="1">
    <source>
        <dbReference type="ARBA" id="ARBA00000085"/>
    </source>
</evidence>
<feature type="compositionally biased region" description="Basic residues" evidence="11">
    <location>
        <begin position="1"/>
        <end position="10"/>
    </location>
</feature>
<evidence type="ECO:0000256" key="8">
    <source>
        <dbReference type="ARBA" id="ARBA00022989"/>
    </source>
</evidence>
<dbReference type="RefSeq" id="WP_415175854.1">
    <property type="nucleotide sequence ID" value="NZ_LR215973.1"/>
</dbReference>
<keyword evidence="8 12" id="KW-1133">Transmembrane helix</keyword>
<evidence type="ECO:0000256" key="6">
    <source>
        <dbReference type="ARBA" id="ARBA00022692"/>
    </source>
</evidence>
<dbReference type="InterPro" id="IPR003594">
    <property type="entry name" value="HATPase_dom"/>
</dbReference>
<evidence type="ECO:0000256" key="9">
    <source>
        <dbReference type="ARBA" id="ARBA00023012"/>
    </source>
</evidence>
<dbReference type="CDD" id="cd06225">
    <property type="entry name" value="HAMP"/>
    <property type="match status" value="1"/>
</dbReference>
<dbReference type="PROSITE" id="PS50885">
    <property type="entry name" value="HAMP"/>
    <property type="match status" value="1"/>
</dbReference>
<dbReference type="SMART" id="SM00388">
    <property type="entry name" value="HisKA"/>
    <property type="match status" value="1"/>
</dbReference>
<comment type="subcellular location">
    <subcellularLocation>
        <location evidence="2">Cell membrane</location>
    </subcellularLocation>
</comment>
<dbReference type="Pfam" id="PF02518">
    <property type="entry name" value="HATPase_c"/>
    <property type="match status" value="1"/>
</dbReference>
<evidence type="ECO:0000256" key="2">
    <source>
        <dbReference type="ARBA" id="ARBA00004236"/>
    </source>
</evidence>
<feature type="transmembrane region" description="Helical" evidence="12">
    <location>
        <begin position="51"/>
        <end position="77"/>
    </location>
</feature>
<feature type="region of interest" description="Disordered" evidence="11">
    <location>
        <begin position="1"/>
        <end position="39"/>
    </location>
</feature>
<dbReference type="GO" id="GO:0000155">
    <property type="term" value="F:phosphorelay sensor kinase activity"/>
    <property type="evidence" value="ECO:0007669"/>
    <property type="project" value="InterPro"/>
</dbReference>
<dbReference type="SMART" id="SM00387">
    <property type="entry name" value="HATPase_c"/>
    <property type="match status" value="1"/>
</dbReference>
<dbReference type="Pfam" id="PF00672">
    <property type="entry name" value="HAMP"/>
    <property type="match status" value="1"/>
</dbReference>
<dbReference type="InterPro" id="IPR003660">
    <property type="entry name" value="HAMP_dom"/>
</dbReference>
<dbReference type="SUPFAM" id="SSF55874">
    <property type="entry name" value="ATPase domain of HSP90 chaperone/DNA topoisomerase II/histidine kinase"/>
    <property type="match status" value="1"/>
</dbReference>
<reference evidence="15 16" key="1">
    <citation type="submission" date="2019-02" db="EMBL/GenBank/DDBJ databases">
        <authorList>
            <consortium name="Pathogen Informatics"/>
        </authorList>
    </citation>
    <scope>NUCLEOTIDE SEQUENCE [LARGE SCALE GENOMIC DNA]</scope>
    <source>
        <strain evidence="15 16">3012STDY6756504</strain>
    </source>
</reference>
<keyword evidence="4" id="KW-0597">Phosphoprotein</keyword>
<evidence type="ECO:0000313" key="15">
    <source>
        <dbReference type="EMBL" id="VFA99731.1"/>
    </source>
</evidence>
<keyword evidence="6 12" id="KW-0812">Transmembrane</keyword>
<keyword evidence="5 15" id="KW-0808">Transferase</keyword>
<dbReference type="InterPro" id="IPR004358">
    <property type="entry name" value="Sig_transdc_His_kin-like_C"/>
</dbReference>
<dbReference type="InterPro" id="IPR050428">
    <property type="entry name" value="TCS_sensor_his_kinase"/>
</dbReference>
<evidence type="ECO:0000313" key="16">
    <source>
        <dbReference type="Proteomes" id="UP000290439"/>
    </source>
</evidence>
<sequence length="515" mass="54876">MARSASKRPGKSGTAAGVAPLGQPRRGAEPAPMRPPTPLTRTVSLRWRVTLLAASVVAIAVAVTSIAAYAMVARALYGDVDAQLRARAATMISGDIDSMAFQSLGVATLFSNNIGVGLIYPFSVSSPTAPEGERPPDSLPVYIPPQPTKPPIGTEEIAVAKGEQTSSLRTYNNQRVLARRMDSGVTLVISQRLEPTREVLDRLAWLLFVVGGCGVLLAAAAGTAVGRTGLRPIARLTAATERVARTDDLTPIPVTGDDELARLTESFNTMLRALAESRDRQRRLVADAGHELRTPLTSLRTNMELLIAAGRPGAPRIPDEDMAELRADVVAQIEELSTLVGDLVDLAREDAPETVYERVDLGEVAERALERARRRRGSIEFVAALRPWFVYGHEAGLERAILNVLDNAAKWSPAGAQVRVGMAEVGRGLLELLVDDAGPGIPPAERELVFERFYRTTASRSMPGSGLGLAIVKQVVTKHGGTITIDTSERGGALIRIVLPGEAAPAVAAEDEAGR</sequence>
<dbReference type="PANTHER" id="PTHR45436">
    <property type="entry name" value="SENSOR HISTIDINE KINASE YKOH"/>
    <property type="match status" value="1"/>
</dbReference>
<feature type="domain" description="Histidine kinase" evidence="13">
    <location>
        <begin position="287"/>
        <end position="503"/>
    </location>
</feature>
<comment type="catalytic activity">
    <reaction evidence="1">
        <text>ATP + protein L-histidine = ADP + protein N-phospho-L-histidine.</text>
        <dbReference type="EC" id="2.7.13.3"/>
    </reaction>
</comment>
<dbReference type="Gene3D" id="1.10.287.130">
    <property type="match status" value="1"/>
</dbReference>
<dbReference type="SUPFAM" id="SSF47384">
    <property type="entry name" value="Homodimeric domain of signal transducing histidine kinase"/>
    <property type="match status" value="1"/>
</dbReference>
<dbReference type="CDD" id="cd00082">
    <property type="entry name" value="HisKA"/>
    <property type="match status" value="1"/>
</dbReference>
<dbReference type="AlphaFoldDB" id="A0A4U8W1J0"/>
<organism evidence="15 16">
    <name type="scientific">Nocardia cyriacigeorgica</name>
    <dbReference type="NCBI Taxonomy" id="135487"/>
    <lineage>
        <taxon>Bacteria</taxon>
        <taxon>Bacillati</taxon>
        <taxon>Actinomycetota</taxon>
        <taxon>Actinomycetes</taxon>
        <taxon>Mycobacteriales</taxon>
        <taxon>Nocardiaceae</taxon>
        <taxon>Nocardia</taxon>
    </lineage>
</organism>
<feature type="transmembrane region" description="Helical" evidence="12">
    <location>
        <begin position="98"/>
        <end position="120"/>
    </location>
</feature>
<gene>
    <name evidence="15" type="primary">mprB</name>
    <name evidence="15" type="ORF">NCTC10797_03518</name>
</gene>
<dbReference type="SMART" id="SM00304">
    <property type="entry name" value="HAMP"/>
    <property type="match status" value="1"/>
</dbReference>
<dbReference type="PANTHER" id="PTHR45436:SF5">
    <property type="entry name" value="SENSOR HISTIDINE KINASE TRCS"/>
    <property type="match status" value="1"/>
</dbReference>
<dbReference type="InterPro" id="IPR003661">
    <property type="entry name" value="HisK_dim/P_dom"/>
</dbReference>
<keyword evidence="7 15" id="KW-0418">Kinase</keyword>
<dbReference type="PRINTS" id="PR00344">
    <property type="entry name" value="BCTRLSENSOR"/>
</dbReference>
<feature type="domain" description="HAMP" evidence="14">
    <location>
        <begin position="227"/>
        <end position="279"/>
    </location>
</feature>
<evidence type="ECO:0000259" key="13">
    <source>
        <dbReference type="PROSITE" id="PS50109"/>
    </source>
</evidence>
<evidence type="ECO:0000256" key="11">
    <source>
        <dbReference type="SAM" id="MobiDB-lite"/>
    </source>
</evidence>
<keyword evidence="10 12" id="KW-0472">Membrane</keyword>
<keyword evidence="9" id="KW-0902">Two-component regulatory system</keyword>
<evidence type="ECO:0000259" key="14">
    <source>
        <dbReference type="PROSITE" id="PS50885"/>
    </source>
</evidence>
<evidence type="ECO:0000256" key="3">
    <source>
        <dbReference type="ARBA" id="ARBA00012438"/>
    </source>
</evidence>
<dbReference type="EMBL" id="LR215973">
    <property type="protein sequence ID" value="VFA99731.1"/>
    <property type="molecule type" value="Genomic_DNA"/>
</dbReference>
<dbReference type="InterPro" id="IPR005467">
    <property type="entry name" value="His_kinase_dom"/>
</dbReference>
<evidence type="ECO:0000256" key="7">
    <source>
        <dbReference type="ARBA" id="ARBA00022777"/>
    </source>
</evidence>
<dbReference type="CDD" id="cd00075">
    <property type="entry name" value="HATPase"/>
    <property type="match status" value="1"/>
</dbReference>
<dbReference type="Gene3D" id="6.10.340.10">
    <property type="match status" value="1"/>
</dbReference>
<evidence type="ECO:0000256" key="4">
    <source>
        <dbReference type="ARBA" id="ARBA00022553"/>
    </source>
</evidence>
<evidence type="ECO:0000256" key="5">
    <source>
        <dbReference type="ARBA" id="ARBA00022679"/>
    </source>
</evidence>
<dbReference type="InterPro" id="IPR036097">
    <property type="entry name" value="HisK_dim/P_sf"/>
</dbReference>
<dbReference type="Gene3D" id="3.30.565.10">
    <property type="entry name" value="Histidine kinase-like ATPase, C-terminal domain"/>
    <property type="match status" value="1"/>
</dbReference>
<dbReference type="InterPro" id="IPR036890">
    <property type="entry name" value="HATPase_C_sf"/>
</dbReference>
<dbReference type="EC" id="2.7.13.3" evidence="3"/>
<evidence type="ECO:0000256" key="12">
    <source>
        <dbReference type="SAM" id="Phobius"/>
    </source>
</evidence>
<dbReference type="GO" id="GO:0005886">
    <property type="term" value="C:plasma membrane"/>
    <property type="evidence" value="ECO:0007669"/>
    <property type="project" value="UniProtKB-SubCell"/>
</dbReference>
<name>A0A4U8W1J0_9NOCA</name>
<dbReference type="Pfam" id="PF00512">
    <property type="entry name" value="HisKA"/>
    <property type="match status" value="1"/>
</dbReference>
<protein>
    <recommendedName>
        <fullName evidence="3">histidine kinase</fullName>
        <ecNumber evidence="3">2.7.13.3</ecNumber>
    </recommendedName>
</protein>
<dbReference type="SUPFAM" id="SSF158472">
    <property type="entry name" value="HAMP domain-like"/>
    <property type="match status" value="1"/>
</dbReference>